<reference evidence="2" key="1">
    <citation type="submission" date="2025-08" db="UniProtKB">
        <authorList>
            <consortium name="RefSeq"/>
        </authorList>
    </citation>
    <scope>IDENTIFICATION</scope>
</reference>
<evidence type="ECO:0000313" key="2">
    <source>
        <dbReference type="RefSeq" id="XP_045149353.1"/>
    </source>
</evidence>
<keyword evidence="1" id="KW-1185">Reference proteome</keyword>
<protein>
    <submittedName>
        <fullName evidence="2">Asialoglycoprotein receptor 1</fullName>
    </submittedName>
</protein>
<gene>
    <name evidence="2" type="primary">LOC101658084</name>
</gene>
<proteinExistence type="predicted"/>
<name>A0AC55DC85_ECHTE</name>
<organism evidence="1 2">
    <name type="scientific">Echinops telfairi</name>
    <name type="common">Lesser hedgehog tenrec</name>
    <dbReference type="NCBI Taxonomy" id="9371"/>
    <lineage>
        <taxon>Eukaryota</taxon>
        <taxon>Metazoa</taxon>
        <taxon>Chordata</taxon>
        <taxon>Craniata</taxon>
        <taxon>Vertebrata</taxon>
        <taxon>Euteleostomi</taxon>
        <taxon>Mammalia</taxon>
        <taxon>Eutheria</taxon>
        <taxon>Afrotheria</taxon>
        <taxon>Tenrecidae</taxon>
        <taxon>Tenrecinae</taxon>
        <taxon>Echinops</taxon>
    </lineage>
</organism>
<sequence>MPIKYEDHQTLESEEGSPKFRNGSRLLQPFQQRICYGSQLHLLLLGLGLLLLVIICVFGCQITKLQRDLLTLRTTSLNLSSSTAAEIQALNSQAPCDPDGRFQGAVTSLQSELKEHKQLLQAGQGLKNKLLTLESNLEKEKQDLKAVHDIIILAIQHHAAELQSLTCQMTALKRNASRSTCCPMNWVEHRGSCYWFSQTGKSWQEAQQYCQMENSYLVVVNSQEEQNFIQHRTGTLNTWMGLMDEHGPWKWEDGTDYETGFKNWSPKQPDNFEGHGLGGGEDCAHFTENGEWNDNVCQRLFHWVCETRLTEAS</sequence>
<accession>A0AC55DC85</accession>
<dbReference type="RefSeq" id="XP_045149353.1">
    <property type="nucleotide sequence ID" value="XM_045293418.1"/>
</dbReference>
<evidence type="ECO:0000313" key="1">
    <source>
        <dbReference type="Proteomes" id="UP000694863"/>
    </source>
</evidence>
<keyword evidence="2" id="KW-0675">Receptor</keyword>
<dbReference type="Proteomes" id="UP000694863">
    <property type="component" value="Unplaced"/>
</dbReference>